<dbReference type="EMBL" id="GBRH01275351">
    <property type="protein sequence ID" value="JAD22544.1"/>
    <property type="molecule type" value="Transcribed_RNA"/>
</dbReference>
<organism evidence="1">
    <name type="scientific">Arundo donax</name>
    <name type="common">Giant reed</name>
    <name type="synonym">Donax arundinaceus</name>
    <dbReference type="NCBI Taxonomy" id="35708"/>
    <lineage>
        <taxon>Eukaryota</taxon>
        <taxon>Viridiplantae</taxon>
        <taxon>Streptophyta</taxon>
        <taxon>Embryophyta</taxon>
        <taxon>Tracheophyta</taxon>
        <taxon>Spermatophyta</taxon>
        <taxon>Magnoliopsida</taxon>
        <taxon>Liliopsida</taxon>
        <taxon>Poales</taxon>
        <taxon>Poaceae</taxon>
        <taxon>PACMAD clade</taxon>
        <taxon>Arundinoideae</taxon>
        <taxon>Arundineae</taxon>
        <taxon>Arundo</taxon>
    </lineage>
</organism>
<reference evidence="1" key="2">
    <citation type="journal article" date="2015" name="Data Brief">
        <title>Shoot transcriptome of the giant reed, Arundo donax.</title>
        <authorList>
            <person name="Barrero R.A."/>
            <person name="Guerrero F.D."/>
            <person name="Moolhuijzen P."/>
            <person name="Goolsby J.A."/>
            <person name="Tidwell J."/>
            <person name="Bellgard S.E."/>
            <person name="Bellgard M.I."/>
        </authorList>
    </citation>
    <scope>NUCLEOTIDE SEQUENCE</scope>
    <source>
        <tissue evidence="1">Shoot tissue taken approximately 20 cm above the soil surface</tissue>
    </source>
</reference>
<reference evidence="1" key="1">
    <citation type="submission" date="2014-09" db="EMBL/GenBank/DDBJ databases">
        <authorList>
            <person name="Magalhaes I.L.F."/>
            <person name="Oliveira U."/>
            <person name="Santos F.R."/>
            <person name="Vidigal T.H.D.A."/>
            <person name="Brescovit A.D."/>
            <person name="Santos A.J."/>
        </authorList>
    </citation>
    <scope>NUCLEOTIDE SEQUENCE</scope>
    <source>
        <tissue evidence="1">Shoot tissue taken approximately 20 cm above the soil surface</tissue>
    </source>
</reference>
<proteinExistence type="predicted"/>
<evidence type="ECO:0000313" key="1">
    <source>
        <dbReference type="EMBL" id="JAD22544.1"/>
    </source>
</evidence>
<name>A0A0A8Y9P1_ARUDO</name>
<accession>A0A0A8Y9P1</accession>
<dbReference type="AlphaFoldDB" id="A0A0A8Y9P1"/>
<sequence>MGLEIKKASGYAGRPGLKHTTGIQDCPSCSHCQVKMSNELHISHNIAQA</sequence>
<protein>
    <submittedName>
        <fullName evidence="1">Uncharacterized protein</fullName>
    </submittedName>
</protein>